<dbReference type="PANTHER" id="PTHR43534:SF1">
    <property type="entry name" value="4FE-4S CLUSTER CONTAINING PARA FAMILY ATPASE PROTEIN"/>
    <property type="match status" value="1"/>
</dbReference>
<sequence length="324" mass="35291">MLQRVFDSIISPSTRAFWRESRSSGQSVAEFLHGYIYMRWPYFYIAMGKGTHPLAEKMGEPLARIANMLGLWRPDSPAQGSGGFADTYHGKTIPPAAARKLITVRREITVPDLEKVIPYSMARAIILQHPDHIALLDCPCRLSEPDHCTPVDVCLIVGEPFAGFILEHHPEKSRRITQQEALDVVRRENRRGHVSHAFFKEALLGRYYAICNCCSCCCGAMKAHFAGLPMLASSGYLAQVDAGACTGCGACEAKCQFSAIRVLETTARVDTAECMGCGICELLCPSRAVSLRRAPEKGLPLEPDNLTGTAAAVAADTCSAGRAD</sequence>
<organism evidence="5 6">
    <name type="scientific">Oleidesulfovibrio alaskensis (strain ATCC BAA-1058 / DSM 17464 / G20)</name>
    <name type="common">Desulfovibrio alaskensis</name>
    <dbReference type="NCBI Taxonomy" id="207559"/>
    <lineage>
        <taxon>Bacteria</taxon>
        <taxon>Pseudomonadati</taxon>
        <taxon>Thermodesulfobacteriota</taxon>
        <taxon>Desulfovibrionia</taxon>
        <taxon>Desulfovibrionales</taxon>
        <taxon>Desulfovibrionaceae</taxon>
        <taxon>Oleidesulfovibrio</taxon>
    </lineage>
</organism>
<dbReference type="InterPro" id="IPR017900">
    <property type="entry name" value="4Fe4S_Fe_S_CS"/>
</dbReference>
<dbReference type="PROSITE" id="PS51379">
    <property type="entry name" value="4FE4S_FER_2"/>
    <property type="match status" value="2"/>
</dbReference>
<dbReference type="GO" id="GO:0051536">
    <property type="term" value="F:iron-sulfur cluster binding"/>
    <property type="evidence" value="ECO:0007669"/>
    <property type="project" value="UniProtKB-KW"/>
</dbReference>
<evidence type="ECO:0000256" key="2">
    <source>
        <dbReference type="ARBA" id="ARBA00023004"/>
    </source>
</evidence>
<dbReference type="RefSeq" id="WP_011366862.1">
    <property type="nucleotide sequence ID" value="NC_007519.1"/>
</dbReference>
<keyword evidence="1" id="KW-0479">Metal-binding</keyword>
<evidence type="ECO:0000259" key="4">
    <source>
        <dbReference type="PROSITE" id="PS51379"/>
    </source>
</evidence>
<evidence type="ECO:0000313" key="5">
    <source>
        <dbReference type="EMBL" id="ABB37601.1"/>
    </source>
</evidence>
<dbReference type="InterPro" id="IPR017896">
    <property type="entry name" value="4Fe4S_Fe-S-bd"/>
</dbReference>
<protein>
    <submittedName>
        <fullName evidence="5">4Fe-4S ferredoxin iron-sulfur binding domain-containing protein</fullName>
    </submittedName>
</protein>
<dbReference type="STRING" id="207559.Dde_0800"/>
<accession>Q314P5</accession>
<reference evidence="5 6" key="1">
    <citation type="journal article" date="2011" name="J. Bacteriol.">
        <title>Complete genome sequence and updated annotation of Desulfovibrio alaskensis G20.</title>
        <authorList>
            <person name="Hauser L.J."/>
            <person name="Land M.L."/>
            <person name="Brown S.D."/>
            <person name="Larimer F."/>
            <person name="Keller K.L."/>
            <person name="Rapp-Giles B.J."/>
            <person name="Price M.N."/>
            <person name="Lin M."/>
            <person name="Bruce D.C."/>
            <person name="Detter J.C."/>
            <person name="Tapia R."/>
            <person name="Han C.S."/>
            <person name="Goodwin L.A."/>
            <person name="Cheng J.F."/>
            <person name="Pitluck S."/>
            <person name="Copeland A."/>
            <person name="Lucas S."/>
            <person name="Nolan M."/>
            <person name="Lapidus A.L."/>
            <person name="Palumbo A.V."/>
            <person name="Wall J.D."/>
        </authorList>
    </citation>
    <scope>NUCLEOTIDE SEQUENCE [LARGE SCALE GENOMIC DNA]</scope>
    <source>
        <strain evidence="6">ATCC BAA 1058 / DSM 17464 / G20</strain>
    </source>
</reference>
<dbReference type="AlphaFoldDB" id="Q314P5"/>
<evidence type="ECO:0000256" key="1">
    <source>
        <dbReference type="ARBA" id="ARBA00022723"/>
    </source>
</evidence>
<dbReference type="GO" id="GO:0046872">
    <property type="term" value="F:metal ion binding"/>
    <property type="evidence" value="ECO:0007669"/>
    <property type="project" value="UniProtKB-KW"/>
</dbReference>
<evidence type="ECO:0000256" key="3">
    <source>
        <dbReference type="ARBA" id="ARBA00023014"/>
    </source>
</evidence>
<dbReference type="EMBL" id="CP000112">
    <property type="protein sequence ID" value="ABB37601.1"/>
    <property type="molecule type" value="Genomic_DNA"/>
</dbReference>
<dbReference type="PANTHER" id="PTHR43534">
    <property type="entry name" value="MIND SUPERFAMILY P-LOOP ATPASE CONTAINING AN INSERTED FERREDOXIN DOMAIN"/>
    <property type="match status" value="1"/>
</dbReference>
<keyword evidence="3" id="KW-0411">Iron-sulfur</keyword>
<dbReference type="SUPFAM" id="SSF54862">
    <property type="entry name" value="4Fe-4S ferredoxins"/>
    <property type="match status" value="1"/>
</dbReference>
<dbReference type="Proteomes" id="UP000002710">
    <property type="component" value="Chromosome"/>
</dbReference>
<dbReference type="KEGG" id="dde:Dde_0800"/>
<proteinExistence type="predicted"/>
<evidence type="ECO:0000313" key="6">
    <source>
        <dbReference type="Proteomes" id="UP000002710"/>
    </source>
</evidence>
<dbReference type="eggNOG" id="COG1149">
    <property type="taxonomic scope" value="Bacteria"/>
</dbReference>
<dbReference type="HOGENOM" id="CLU_078180_0_0_7"/>
<feature type="domain" description="4Fe-4S ferredoxin-type" evidence="4">
    <location>
        <begin position="265"/>
        <end position="294"/>
    </location>
</feature>
<name>Q314P5_OLEA2</name>
<feature type="domain" description="4Fe-4S ferredoxin-type" evidence="4">
    <location>
        <begin position="236"/>
        <end position="264"/>
    </location>
</feature>
<keyword evidence="2" id="KW-0408">Iron</keyword>
<keyword evidence="6" id="KW-1185">Reference proteome</keyword>
<dbReference type="PROSITE" id="PS00198">
    <property type="entry name" value="4FE4S_FER_1"/>
    <property type="match status" value="1"/>
</dbReference>
<gene>
    <name evidence="5" type="ordered locus">Dde_0800</name>
</gene>
<dbReference type="Gene3D" id="3.30.70.20">
    <property type="match status" value="1"/>
</dbReference>
<dbReference type="Pfam" id="PF12838">
    <property type="entry name" value="Fer4_7"/>
    <property type="match status" value="1"/>
</dbReference>